<sequence>MKEPVAYLGPVGTFTHEAARALFPGHDQALTPYSSIPDVLTAVDRGECEYGVVPVENAIEGSVNLTLDWLIHQVEVPITAELIYPISQYLMIHPDQAGRPLNSFTRILSHPQALAQTQMYLRKHLPRAALSYVESTADAALRVQENPGEAWVAVGTRSAGELYGLKIVAREIQDVPNNFTRFIAVGKEISCEPGSSWKSSLLVSLPSDFPGALYRVLQSFARHGVNLSRIESRPTKKRLGTYHFFIDAETKLEHPSMKQAIQEVEAWQCRIRRFGSYPSYTFDKINVFQPVDNREAEAYNQR</sequence>
<dbReference type="Pfam" id="PF00800">
    <property type="entry name" value="PDT"/>
    <property type="match status" value="1"/>
</dbReference>
<dbReference type="Gene3D" id="3.30.70.260">
    <property type="match status" value="1"/>
</dbReference>
<dbReference type="RefSeq" id="WP_094263025.1">
    <property type="nucleotide sequence ID" value="NZ_NOWF01000001.1"/>
</dbReference>
<gene>
    <name evidence="10" type="primary">pheA</name>
    <name evidence="13" type="ORF">CHM34_02820</name>
</gene>
<dbReference type="Proteomes" id="UP000215459">
    <property type="component" value="Unassembled WGS sequence"/>
</dbReference>
<dbReference type="Gene3D" id="3.40.190.10">
    <property type="entry name" value="Periplasmic binding protein-like II"/>
    <property type="match status" value="2"/>
</dbReference>
<dbReference type="FunFam" id="3.40.190.10:FF:000064">
    <property type="entry name" value="Prephenate dehydratase"/>
    <property type="match status" value="1"/>
</dbReference>
<keyword evidence="6 10" id="KW-0584">Phenylalanine biosynthesis</keyword>
<dbReference type="PANTHER" id="PTHR21022">
    <property type="entry name" value="PREPHENATE DEHYDRATASE P PROTEIN"/>
    <property type="match status" value="1"/>
</dbReference>
<evidence type="ECO:0000256" key="9">
    <source>
        <dbReference type="PIRSR" id="PIRSR001500-2"/>
    </source>
</evidence>
<feature type="domain" description="ACT" evidence="12">
    <location>
        <begin position="201"/>
        <end position="276"/>
    </location>
</feature>
<dbReference type="SUPFAM" id="SSF53850">
    <property type="entry name" value="Periplasmic binding protein-like II"/>
    <property type="match status" value="1"/>
</dbReference>
<proteinExistence type="predicted"/>
<dbReference type="PROSITE" id="PS00857">
    <property type="entry name" value="PREPHENATE_DEHYDR_1"/>
    <property type="match status" value="1"/>
</dbReference>
<keyword evidence="7 10" id="KW-0456">Lyase</keyword>
<comment type="caution">
    <text evidence="13">The sequence shown here is derived from an EMBL/GenBank/DDBJ whole genome shotgun (WGS) entry which is preliminary data.</text>
</comment>
<dbReference type="NCBIfam" id="NF008865">
    <property type="entry name" value="PRK11898.1"/>
    <property type="match status" value="1"/>
</dbReference>
<keyword evidence="5 10" id="KW-0057">Aromatic amino acid biosynthesis</keyword>
<dbReference type="InterPro" id="IPR045865">
    <property type="entry name" value="ACT-like_dom_sf"/>
</dbReference>
<evidence type="ECO:0000313" key="13">
    <source>
        <dbReference type="EMBL" id="OYD09923.1"/>
    </source>
</evidence>
<dbReference type="SUPFAM" id="SSF55021">
    <property type="entry name" value="ACT-like"/>
    <property type="match status" value="1"/>
</dbReference>
<dbReference type="EC" id="4.2.1.51" evidence="2 10"/>
<evidence type="ECO:0000256" key="1">
    <source>
        <dbReference type="ARBA" id="ARBA00004741"/>
    </source>
</evidence>
<dbReference type="CDD" id="cd13633">
    <property type="entry name" value="PBP2_Sa-PDT_like"/>
    <property type="match status" value="1"/>
</dbReference>
<evidence type="ECO:0000256" key="10">
    <source>
        <dbReference type="RuleBase" id="RU361254"/>
    </source>
</evidence>
<keyword evidence="14" id="KW-1185">Reference proteome</keyword>
<comment type="pathway">
    <text evidence="1 10">Amino-acid biosynthesis; L-phenylalanine biosynthesis; phenylpyruvate from prephenate: step 1/1.</text>
</comment>
<evidence type="ECO:0000313" key="14">
    <source>
        <dbReference type="Proteomes" id="UP000215459"/>
    </source>
</evidence>
<dbReference type="Pfam" id="PF01842">
    <property type="entry name" value="ACT"/>
    <property type="match status" value="1"/>
</dbReference>
<dbReference type="InterPro" id="IPR008242">
    <property type="entry name" value="Chor_mutase/pphenate_deHydtase"/>
</dbReference>
<evidence type="ECO:0000256" key="2">
    <source>
        <dbReference type="ARBA" id="ARBA00013147"/>
    </source>
</evidence>
<evidence type="ECO:0000259" key="11">
    <source>
        <dbReference type="PROSITE" id="PS51171"/>
    </source>
</evidence>
<organism evidence="13 14">
    <name type="scientific">Paludifilum halophilum</name>
    <dbReference type="NCBI Taxonomy" id="1642702"/>
    <lineage>
        <taxon>Bacteria</taxon>
        <taxon>Bacillati</taxon>
        <taxon>Bacillota</taxon>
        <taxon>Bacilli</taxon>
        <taxon>Bacillales</taxon>
        <taxon>Thermoactinomycetaceae</taxon>
        <taxon>Paludifilum</taxon>
    </lineage>
</organism>
<evidence type="ECO:0000256" key="3">
    <source>
        <dbReference type="ARBA" id="ARBA00021872"/>
    </source>
</evidence>
<dbReference type="EMBL" id="NOWF01000001">
    <property type="protein sequence ID" value="OYD09923.1"/>
    <property type="molecule type" value="Genomic_DNA"/>
</dbReference>
<dbReference type="PROSITE" id="PS51171">
    <property type="entry name" value="PREPHENATE_DEHYDR_3"/>
    <property type="match status" value="1"/>
</dbReference>
<name>A0A235BCB2_9BACL</name>
<evidence type="ECO:0000256" key="5">
    <source>
        <dbReference type="ARBA" id="ARBA00023141"/>
    </source>
</evidence>
<dbReference type="GO" id="GO:0004664">
    <property type="term" value="F:prephenate dehydratase activity"/>
    <property type="evidence" value="ECO:0007669"/>
    <property type="project" value="UniProtKB-UniRule"/>
</dbReference>
<dbReference type="GO" id="GO:0005737">
    <property type="term" value="C:cytoplasm"/>
    <property type="evidence" value="ECO:0007669"/>
    <property type="project" value="TreeGrafter"/>
</dbReference>
<evidence type="ECO:0000256" key="4">
    <source>
        <dbReference type="ARBA" id="ARBA00022605"/>
    </source>
</evidence>
<dbReference type="UniPathway" id="UPA00121">
    <property type="reaction ID" value="UER00345"/>
</dbReference>
<evidence type="ECO:0000259" key="12">
    <source>
        <dbReference type="PROSITE" id="PS51671"/>
    </source>
</evidence>
<dbReference type="InterPro" id="IPR002912">
    <property type="entry name" value="ACT_dom"/>
</dbReference>
<dbReference type="PANTHER" id="PTHR21022:SF19">
    <property type="entry name" value="PREPHENATE DEHYDRATASE-RELATED"/>
    <property type="match status" value="1"/>
</dbReference>
<dbReference type="InterPro" id="IPR001086">
    <property type="entry name" value="Preph_deHydtase"/>
</dbReference>
<dbReference type="PROSITE" id="PS51671">
    <property type="entry name" value="ACT"/>
    <property type="match status" value="1"/>
</dbReference>
<dbReference type="OrthoDB" id="9802281at2"/>
<dbReference type="PROSITE" id="PS00858">
    <property type="entry name" value="PREPHENATE_DEHYDR_2"/>
    <property type="match status" value="1"/>
</dbReference>
<dbReference type="InterPro" id="IPR018528">
    <property type="entry name" value="Preph_deHydtase_CS"/>
</dbReference>
<dbReference type="CDD" id="cd04905">
    <property type="entry name" value="ACT_CM-PDT"/>
    <property type="match status" value="1"/>
</dbReference>
<evidence type="ECO:0000256" key="7">
    <source>
        <dbReference type="ARBA" id="ARBA00023239"/>
    </source>
</evidence>
<comment type="catalytic activity">
    <reaction evidence="8 10">
        <text>prephenate + H(+) = 3-phenylpyruvate + CO2 + H2O</text>
        <dbReference type="Rhea" id="RHEA:21648"/>
        <dbReference type="ChEBI" id="CHEBI:15377"/>
        <dbReference type="ChEBI" id="CHEBI:15378"/>
        <dbReference type="ChEBI" id="CHEBI:16526"/>
        <dbReference type="ChEBI" id="CHEBI:18005"/>
        <dbReference type="ChEBI" id="CHEBI:29934"/>
        <dbReference type="EC" id="4.2.1.51"/>
    </reaction>
</comment>
<evidence type="ECO:0000256" key="6">
    <source>
        <dbReference type="ARBA" id="ARBA00023222"/>
    </source>
</evidence>
<dbReference type="PIRSF" id="PIRSF001500">
    <property type="entry name" value="Chor_mut_pdt_Ppr"/>
    <property type="match status" value="1"/>
</dbReference>
<reference evidence="13 14" key="1">
    <citation type="submission" date="2017-07" db="EMBL/GenBank/DDBJ databases">
        <title>The genome sequence of Paludifilum halophilum highlights mechanisms for microbial adaptation to high salt environemnts.</title>
        <authorList>
            <person name="Belbahri L."/>
        </authorList>
    </citation>
    <scope>NUCLEOTIDE SEQUENCE [LARGE SCALE GENOMIC DNA]</scope>
    <source>
        <strain evidence="13 14">DSM 102817</strain>
    </source>
</reference>
<dbReference type="AlphaFoldDB" id="A0A235BCB2"/>
<feature type="site" description="Essential for prephenate dehydratase activity" evidence="9">
    <location>
        <position position="180"/>
    </location>
</feature>
<accession>A0A235BCB2</accession>
<evidence type="ECO:0000256" key="8">
    <source>
        <dbReference type="ARBA" id="ARBA00047848"/>
    </source>
</evidence>
<keyword evidence="4 10" id="KW-0028">Amino-acid biosynthesis</keyword>
<dbReference type="GO" id="GO:0009094">
    <property type="term" value="P:L-phenylalanine biosynthetic process"/>
    <property type="evidence" value="ECO:0007669"/>
    <property type="project" value="UniProtKB-UniPathway"/>
</dbReference>
<feature type="domain" description="Prephenate dehydratase" evidence="11">
    <location>
        <begin position="4"/>
        <end position="187"/>
    </location>
</feature>
<protein>
    <recommendedName>
        <fullName evidence="3 10">Prephenate dehydratase</fullName>
        <shortName evidence="10">PDT</shortName>
        <ecNumber evidence="2 10">4.2.1.51</ecNumber>
    </recommendedName>
</protein>